<sequence length="93" mass="10002">PDAPAFPARLRAVVWGCAVIREAVEWNATVGRRGPSPGIHRRDVWRGSPSREAKARIAAGRGAACLFAEGDLLLRDNAEVWGGTEGTAWRQGP</sequence>
<dbReference type="RefSeq" id="WP_379717173.1">
    <property type="nucleotide sequence ID" value="NZ_JBHTBS010000113.1"/>
</dbReference>
<dbReference type="EMBL" id="JBHTBS010000113">
    <property type="protein sequence ID" value="MFC7339770.1"/>
    <property type="molecule type" value="Genomic_DNA"/>
</dbReference>
<gene>
    <name evidence="1" type="ORF">ACFQY0_21490</name>
</gene>
<accession>A0ABW2LDX7</accession>
<feature type="non-terminal residue" evidence="1">
    <location>
        <position position="1"/>
    </location>
</feature>
<protein>
    <submittedName>
        <fullName evidence="1">Uncharacterized protein</fullName>
    </submittedName>
</protein>
<reference evidence="2" key="1">
    <citation type="journal article" date="2019" name="Int. J. Syst. Evol. Microbiol.">
        <title>The Global Catalogue of Microorganisms (GCM) 10K type strain sequencing project: providing services to taxonomists for standard genome sequencing and annotation.</title>
        <authorList>
            <consortium name="The Broad Institute Genomics Platform"/>
            <consortium name="The Broad Institute Genome Sequencing Center for Infectious Disease"/>
            <person name="Wu L."/>
            <person name="Ma J."/>
        </authorList>
    </citation>
    <scope>NUCLEOTIDE SEQUENCE [LARGE SCALE GENOMIC DNA]</scope>
    <source>
        <strain evidence="2">CGMCC 4.1467</strain>
    </source>
</reference>
<organism evidence="1 2">
    <name type="scientific">Haloferula chungangensis</name>
    <dbReference type="NCBI Taxonomy" id="1048331"/>
    <lineage>
        <taxon>Bacteria</taxon>
        <taxon>Pseudomonadati</taxon>
        <taxon>Verrucomicrobiota</taxon>
        <taxon>Verrucomicrobiia</taxon>
        <taxon>Verrucomicrobiales</taxon>
        <taxon>Verrucomicrobiaceae</taxon>
        <taxon>Haloferula</taxon>
    </lineage>
</organism>
<proteinExistence type="predicted"/>
<dbReference type="Proteomes" id="UP001596472">
    <property type="component" value="Unassembled WGS sequence"/>
</dbReference>
<evidence type="ECO:0000313" key="2">
    <source>
        <dbReference type="Proteomes" id="UP001596472"/>
    </source>
</evidence>
<evidence type="ECO:0000313" key="1">
    <source>
        <dbReference type="EMBL" id="MFC7339770.1"/>
    </source>
</evidence>
<comment type="caution">
    <text evidence="1">The sequence shown here is derived from an EMBL/GenBank/DDBJ whole genome shotgun (WGS) entry which is preliminary data.</text>
</comment>
<keyword evidence="2" id="KW-1185">Reference proteome</keyword>
<name>A0ABW2LDX7_9BACT</name>